<dbReference type="AlphaFoldDB" id="Q0CAY7"/>
<dbReference type="GO" id="GO:0000435">
    <property type="term" value="P:positive regulation of transcription from RNA polymerase II promoter by galactose"/>
    <property type="evidence" value="ECO:0007669"/>
    <property type="project" value="TreeGrafter"/>
</dbReference>
<dbReference type="RefSeq" id="XP_001217769.1">
    <property type="nucleotide sequence ID" value="XM_001217768.1"/>
</dbReference>
<dbReference type="GeneID" id="4353868"/>
<dbReference type="InterPro" id="IPR007219">
    <property type="entry name" value="XnlR_reg_dom"/>
</dbReference>
<protein>
    <recommendedName>
        <fullName evidence="6">Xylanolytic transcriptional activator regulatory domain-containing protein</fullName>
    </recommendedName>
</protein>
<keyword evidence="2" id="KW-0238">DNA-binding</keyword>
<feature type="region of interest" description="Disordered" evidence="5">
    <location>
        <begin position="25"/>
        <end position="74"/>
    </location>
</feature>
<feature type="region of interest" description="Disordered" evidence="5">
    <location>
        <begin position="138"/>
        <end position="158"/>
    </location>
</feature>
<accession>Q0CAY7</accession>
<evidence type="ECO:0000256" key="2">
    <source>
        <dbReference type="ARBA" id="ARBA00023125"/>
    </source>
</evidence>
<evidence type="ECO:0000259" key="6">
    <source>
        <dbReference type="SMART" id="SM00906"/>
    </source>
</evidence>
<evidence type="ECO:0000256" key="1">
    <source>
        <dbReference type="ARBA" id="ARBA00023015"/>
    </source>
</evidence>
<evidence type="ECO:0000256" key="5">
    <source>
        <dbReference type="SAM" id="MobiDB-lite"/>
    </source>
</evidence>
<keyword evidence="3" id="KW-0804">Transcription</keyword>
<dbReference type="Proteomes" id="UP000007963">
    <property type="component" value="Unassembled WGS sequence"/>
</dbReference>
<feature type="compositionally biased region" description="Polar residues" evidence="5">
    <location>
        <begin position="608"/>
        <end position="621"/>
    </location>
</feature>
<keyword evidence="4" id="KW-0539">Nucleus</keyword>
<dbReference type="GO" id="GO:0006351">
    <property type="term" value="P:DNA-templated transcription"/>
    <property type="evidence" value="ECO:0007669"/>
    <property type="project" value="InterPro"/>
</dbReference>
<evidence type="ECO:0000313" key="7">
    <source>
        <dbReference type="EMBL" id="EAU30284.1"/>
    </source>
</evidence>
<evidence type="ECO:0000256" key="3">
    <source>
        <dbReference type="ARBA" id="ARBA00023163"/>
    </source>
</evidence>
<evidence type="ECO:0000313" key="8">
    <source>
        <dbReference type="Proteomes" id="UP000007963"/>
    </source>
</evidence>
<dbReference type="CDD" id="cd12148">
    <property type="entry name" value="fungal_TF_MHR"/>
    <property type="match status" value="1"/>
</dbReference>
<gene>
    <name evidence="7" type="ORF">ATEG_09147</name>
</gene>
<feature type="domain" description="Xylanolytic transcriptional activator regulatory" evidence="6">
    <location>
        <begin position="320"/>
        <end position="399"/>
    </location>
</feature>
<evidence type="ECO:0000256" key="4">
    <source>
        <dbReference type="ARBA" id="ARBA00023242"/>
    </source>
</evidence>
<dbReference type="eggNOG" id="ENOG502RJRW">
    <property type="taxonomic scope" value="Eukaryota"/>
</dbReference>
<proteinExistence type="predicted"/>
<dbReference type="SMART" id="SM00906">
    <property type="entry name" value="Fungal_trans"/>
    <property type="match status" value="1"/>
</dbReference>
<dbReference type="EMBL" id="CH476607">
    <property type="protein sequence ID" value="EAU30284.1"/>
    <property type="molecule type" value="Genomic_DNA"/>
</dbReference>
<dbReference type="HOGENOM" id="CLU_303466_0_0_1"/>
<dbReference type="GO" id="GO:0000981">
    <property type="term" value="F:DNA-binding transcription factor activity, RNA polymerase II-specific"/>
    <property type="evidence" value="ECO:0007669"/>
    <property type="project" value="TreeGrafter"/>
</dbReference>
<feature type="region of interest" description="Disordered" evidence="5">
    <location>
        <begin position="600"/>
        <end position="621"/>
    </location>
</feature>
<dbReference type="PANTHER" id="PTHR47424:SF3">
    <property type="entry name" value="REGULATORY PROTEIN GAL4"/>
    <property type="match status" value="1"/>
</dbReference>
<dbReference type="InterPro" id="IPR051127">
    <property type="entry name" value="Fungal_SecMet_Regulators"/>
</dbReference>
<dbReference type="OrthoDB" id="424974at2759"/>
<dbReference type="GO" id="GO:0005634">
    <property type="term" value="C:nucleus"/>
    <property type="evidence" value="ECO:0007669"/>
    <property type="project" value="TreeGrafter"/>
</dbReference>
<keyword evidence="1" id="KW-0805">Transcription regulation</keyword>
<dbReference type="GO" id="GO:0000978">
    <property type="term" value="F:RNA polymerase II cis-regulatory region sequence-specific DNA binding"/>
    <property type="evidence" value="ECO:0007669"/>
    <property type="project" value="TreeGrafter"/>
</dbReference>
<dbReference type="Pfam" id="PF04082">
    <property type="entry name" value="Fungal_trans"/>
    <property type="match status" value="1"/>
</dbReference>
<feature type="compositionally biased region" description="Polar residues" evidence="5">
    <location>
        <begin position="35"/>
        <end position="69"/>
    </location>
</feature>
<organism evidence="7 8">
    <name type="scientific">Aspergillus terreus (strain NIH 2624 / FGSC A1156)</name>
    <dbReference type="NCBI Taxonomy" id="341663"/>
    <lineage>
        <taxon>Eukaryota</taxon>
        <taxon>Fungi</taxon>
        <taxon>Dikarya</taxon>
        <taxon>Ascomycota</taxon>
        <taxon>Pezizomycotina</taxon>
        <taxon>Eurotiomycetes</taxon>
        <taxon>Eurotiomycetidae</taxon>
        <taxon>Eurotiales</taxon>
        <taxon>Aspergillaceae</taxon>
        <taxon>Aspergillus</taxon>
        <taxon>Aspergillus subgen. Circumdati</taxon>
    </lineage>
</organism>
<name>Q0CAY7_ASPTN</name>
<dbReference type="GO" id="GO:0008270">
    <property type="term" value="F:zinc ion binding"/>
    <property type="evidence" value="ECO:0007669"/>
    <property type="project" value="InterPro"/>
</dbReference>
<reference evidence="8" key="1">
    <citation type="submission" date="2005-09" db="EMBL/GenBank/DDBJ databases">
        <title>Annotation of the Aspergillus terreus NIH2624 genome.</title>
        <authorList>
            <person name="Birren B.W."/>
            <person name="Lander E.S."/>
            <person name="Galagan J.E."/>
            <person name="Nusbaum C."/>
            <person name="Devon K."/>
            <person name="Henn M."/>
            <person name="Ma L.-J."/>
            <person name="Jaffe D.B."/>
            <person name="Butler J."/>
            <person name="Alvarez P."/>
            <person name="Gnerre S."/>
            <person name="Grabherr M."/>
            <person name="Kleber M."/>
            <person name="Mauceli E.W."/>
            <person name="Brockman W."/>
            <person name="Rounsley S."/>
            <person name="Young S.K."/>
            <person name="LaButti K."/>
            <person name="Pushparaj V."/>
            <person name="DeCaprio D."/>
            <person name="Crawford M."/>
            <person name="Koehrsen M."/>
            <person name="Engels R."/>
            <person name="Montgomery P."/>
            <person name="Pearson M."/>
            <person name="Howarth C."/>
            <person name="Larson L."/>
            <person name="Luoma S."/>
            <person name="White J."/>
            <person name="Alvarado L."/>
            <person name="Kodira C.D."/>
            <person name="Zeng Q."/>
            <person name="Oleary S."/>
            <person name="Yandava C."/>
            <person name="Denning D.W."/>
            <person name="Nierman W.C."/>
            <person name="Milne T."/>
            <person name="Madden K."/>
        </authorList>
    </citation>
    <scope>NUCLEOTIDE SEQUENCE [LARGE SCALE GENOMIC DNA]</scope>
    <source>
        <strain evidence="8">NIH 2624 / FGSC A1156</strain>
    </source>
</reference>
<dbReference type="PANTHER" id="PTHR47424">
    <property type="entry name" value="REGULATORY PROTEIN GAL4"/>
    <property type="match status" value="1"/>
</dbReference>
<sequence>MLHRRIRELEATCIKAGVSVPAFGGENIGEDHSMTDSGQPADSPGTVNQNMSSTMLDGQAQQSPISQAGRSHPMHNAAHVYCSPRKETEVYPNTPFELDSNVTGMGAISSVDEDGRPANEYFGSSSTVSLMRLLTGDANPRPSVQAHATAGETPRRPGRMEQLSALTHAVPTPLSRFQVDEFLLPPRDLADHLLDCFWDRVYCLYPFFHRQSFQDAYDKLWISRSQPAKPLTDLDIGLGNKNHSDPRSIIFICALNMIFALGCHFADIPDHEREAVAHTFFVRAKKFIGLDMLDIRTVGTVQTLLLTVLFLQSTPYPHRCWQSIGVACRLAQGLGLHEAQPDESQHPLEREIHRRTWHGCVMMDTFVSMTYGRPTMTSHLSNVPLPECPVPGPGDEHSPSIMAFYIATIELYRVLDSILSDVYETWRSRDSMTPVGSTRRNGGSSGLDVIIGLEDKLFQYESNLPLFLSWTRPSVPVIEAQKQLVLRRQRNVLHARAILRKCAAACAKAAINLISLVHDTYQGSETDLGFYNGFYTSTAGMVIIMSYACRPISEEVDTATIDASWAKCDEILRQMGSFSLSARNTWQFLQVARARVLSTPQDPPSAAAGNTATPARQHVSSQPNQGYLAADVPPIQEPSNAFNWETTMGFLASDLGFNELHGWLPEWELGMGEEDVIGSLVHPYGNEWNTRIEPVTELNVLTNPPGSCFAEDEALKDTYDAPEEFRPIARGKDLNGSFFSDYTIDEDDTPTYHVSWATYKAKLVRSEHDYNWVQTTVLVKWKIPSQIEVVFLNLEDKQKKHIVKRLPTEEKRQFHPFTWHALLAGSIIGLYDMCFWLLRDLKREVTSQPSRDLARQHDIARHIFHLSEVLEVTENTLKNLVSEHRRFREEFQDLTEGKRGVIINTQQKLFFVEKEIHSQRMRARSLTERLNNELNLGFYLATFSESAVMKTIGFVTMLYLPGTFISVISRSCPGVSILNPD</sequence>
<dbReference type="STRING" id="341663.Q0CAY7"/>
<dbReference type="VEuPathDB" id="FungiDB:ATEG_09147"/>